<dbReference type="Proteomes" id="UP001500523">
    <property type="component" value="Unassembled WGS sequence"/>
</dbReference>
<protein>
    <submittedName>
        <fullName evidence="2">DUF58 domain-containing protein</fullName>
    </submittedName>
</protein>
<evidence type="ECO:0000313" key="3">
    <source>
        <dbReference type="Proteomes" id="UP001500523"/>
    </source>
</evidence>
<proteinExistence type="predicted"/>
<dbReference type="InterPro" id="IPR002881">
    <property type="entry name" value="DUF58"/>
</dbReference>
<evidence type="ECO:0000313" key="2">
    <source>
        <dbReference type="EMBL" id="GAA3718206.1"/>
    </source>
</evidence>
<dbReference type="SMART" id="SM00327">
    <property type="entry name" value="VWA"/>
    <property type="match status" value="1"/>
</dbReference>
<keyword evidence="3" id="KW-1185">Reference proteome</keyword>
<dbReference type="SUPFAM" id="SSF53300">
    <property type="entry name" value="vWA-like"/>
    <property type="match status" value="1"/>
</dbReference>
<accession>A0ABP7EGG8</accession>
<dbReference type="CDD" id="cd00198">
    <property type="entry name" value="vWFA"/>
    <property type="match status" value="1"/>
</dbReference>
<feature type="domain" description="VWFA" evidence="1">
    <location>
        <begin position="109"/>
        <end position="272"/>
    </location>
</feature>
<dbReference type="EMBL" id="BAABBF010000007">
    <property type="protein sequence ID" value="GAA3718206.1"/>
    <property type="molecule type" value="Genomic_DNA"/>
</dbReference>
<organism evidence="2 3">
    <name type="scientific">Sphingomonas cynarae</name>
    <dbReference type="NCBI Taxonomy" id="930197"/>
    <lineage>
        <taxon>Bacteria</taxon>
        <taxon>Pseudomonadati</taxon>
        <taxon>Pseudomonadota</taxon>
        <taxon>Alphaproteobacteria</taxon>
        <taxon>Sphingomonadales</taxon>
        <taxon>Sphingomonadaceae</taxon>
        <taxon>Sphingomonas</taxon>
    </lineage>
</organism>
<name>A0ABP7EGG8_9SPHN</name>
<dbReference type="Pfam" id="PF01882">
    <property type="entry name" value="DUF58"/>
    <property type="match status" value="1"/>
</dbReference>
<dbReference type="InterPro" id="IPR002035">
    <property type="entry name" value="VWF_A"/>
</dbReference>
<gene>
    <name evidence="2" type="ORF">GCM10022268_28190</name>
</gene>
<reference evidence="3" key="1">
    <citation type="journal article" date="2019" name="Int. J. Syst. Evol. Microbiol.">
        <title>The Global Catalogue of Microorganisms (GCM) 10K type strain sequencing project: providing services to taxonomists for standard genome sequencing and annotation.</title>
        <authorList>
            <consortium name="The Broad Institute Genomics Platform"/>
            <consortium name="The Broad Institute Genome Sequencing Center for Infectious Disease"/>
            <person name="Wu L."/>
            <person name="Ma J."/>
        </authorList>
    </citation>
    <scope>NUCLEOTIDE SEQUENCE [LARGE SCALE GENOMIC DNA]</scope>
    <source>
        <strain evidence="3">JCM 17498</strain>
    </source>
</reference>
<dbReference type="PANTHER" id="PTHR33608:SF7">
    <property type="entry name" value="DUF58 DOMAIN-CONTAINING PROTEIN"/>
    <property type="match status" value="1"/>
</dbReference>
<comment type="caution">
    <text evidence="2">The sequence shown here is derived from an EMBL/GenBank/DDBJ whole genome shotgun (WGS) entry which is preliminary data.</text>
</comment>
<sequence>MMTFGWKRSRPTVGAAADPRHAMDGAAGGDAGDLYDPAFLAALDGFSLRIAEAQKGGRLADQRTSARGQGADFADFRSYAAGDDLRTIDWNLYRRLGKLFVRVFEEQQDLPVYLLIDVSRSMYAETPRRIDAARRVALGLASVALRQHDAVTVLPFSDDVATTLRGVNGKANVARVAQALAMLRPGGGTELASVIRQLAATRMRRGLLVVISDFFDAEGIVNTVAGMRTLRHRLLLVQMVRAHDADPALDPALTGDVTLQDDETADGIALTITPDLVAAYLKAYRAFNRQLHEFADGAAVGLMRIDAGDDVLAQMTAFFAGGRMPS</sequence>
<evidence type="ECO:0000259" key="1">
    <source>
        <dbReference type="SMART" id="SM00327"/>
    </source>
</evidence>
<dbReference type="PANTHER" id="PTHR33608">
    <property type="entry name" value="BLL2464 PROTEIN"/>
    <property type="match status" value="1"/>
</dbReference>
<dbReference type="Gene3D" id="3.40.50.410">
    <property type="entry name" value="von Willebrand factor, type A domain"/>
    <property type="match status" value="1"/>
</dbReference>
<dbReference type="InterPro" id="IPR036465">
    <property type="entry name" value="vWFA_dom_sf"/>
</dbReference>